<dbReference type="GO" id="GO:0004410">
    <property type="term" value="F:homocitrate synthase activity"/>
    <property type="evidence" value="ECO:0007669"/>
    <property type="project" value="UniProtKB-EC"/>
</dbReference>
<dbReference type="InterPro" id="IPR000891">
    <property type="entry name" value="PYR_CT"/>
</dbReference>
<evidence type="ECO:0000259" key="5">
    <source>
        <dbReference type="PROSITE" id="PS50991"/>
    </source>
</evidence>
<dbReference type="PROSITE" id="PS00816">
    <property type="entry name" value="AIPM_HOMOCIT_SYNTH_2"/>
    <property type="match status" value="1"/>
</dbReference>
<keyword evidence="7" id="KW-1185">Reference proteome</keyword>
<dbReference type="Pfam" id="PF22617">
    <property type="entry name" value="HCS_D2"/>
    <property type="match status" value="1"/>
</dbReference>
<evidence type="ECO:0000313" key="6">
    <source>
        <dbReference type="EMBL" id="OUJ18588.1"/>
    </source>
</evidence>
<feature type="domain" description="Pyruvate carboxyltransferase" evidence="5">
    <location>
        <begin position="19"/>
        <end position="278"/>
    </location>
</feature>
<evidence type="ECO:0000256" key="4">
    <source>
        <dbReference type="RuleBase" id="RU003523"/>
    </source>
</evidence>
<comment type="catalytic activity">
    <reaction evidence="3">
        <text>acetyl-CoA + 2-oxoglutarate + H2O = (2R)-homocitrate + CoA + H(+)</text>
        <dbReference type="Rhea" id="RHEA:12929"/>
        <dbReference type="ChEBI" id="CHEBI:15377"/>
        <dbReference type="ChEBI" id="CHEBI:15378"/>
        <dbReference type="ChEBI" id="CHEBI:16810"/>
        <dbReference type="ChEBI" id="CHEBI:57287"/>
        <dbReference type="ChEBI" id="CHEBI:57288"/>
        <dbReference type="ChEBI" id="CHEBI:58884"/>
        <dbReference type="EC" id="2.3.3.14"/>
    </reaction>
    <physiologicalReaction direction="left-to-right" evidence="3">
        <dbReference type="Rhea" id="RHEA:12930"/>
    </physiologicalReaction>
</comment>
<dbReference type="InterPro" id="IPR013785">
    <property type="entry name" value="Aldolase_TIM"/>
</dbReference>
<evidence type="ECO:0000313" key="7">
    <source>
        <dbReference type="Proteomes" id="UP000195137"/>
    </source>
</evidence>
<proteinExistence type="inferred from homology"/>
<dbReference type="PROSITE" id="PS00815">
    <property type="entry name" value="AIPM_HOMOCIT_SYNTH_1"/>
    <property type="match status" value="1"/>
</dbReference>
<dbReference type="Pfam" id="PF00682">
    <property type="entry name" value="HMGL-like"/>
    <property type="match status" value="1"/>
</dbReference>
<evidence type="ECO:0000256" key="3">
    <source>
        <dbReference type="ARBA" id="ARBA00048363"/>
    </source>
</evidence>
<dbReference type="RefSeq" id="WP_086636664.1">
    <property type="nucleotide sequence ID" value="NZ_MRZU01000003.1"/>
</dbReference>
<comment type="caution">
    <text evidence="6">The sequence shown here is derived from an EMBL/GenBank/DDBJ whole genome shotgun (WGS) entry which is preliminary data.</text>
</comment>
<dbReference type="Gene3D" id="1.10.238.260">
    <property type="match status" value="1"/>
</dbReference>
<dbReference type="Gene3D" id="3.20.20.70">
    <property type="entry name" value="Aldolase class I"/>
    <property type="match status" value="1"/>
</dbReference>
<comment type="similarity">
    <text evidence="1 4">Belongs to the alpha-IPM synthase/homocitrate synthase family.</text>
</comment>
<evidence type="ECO:0000256" key="2">
    <source>
        <dbReference type="ARBA" id="ARBA00022679"/>
    </source>
</evidence>
<gene>
    <name evidence="6" type="ORF">AMET1_0234</name>
</gene>
<keyword evidence="2 4" id="KW-0808">Transferase</keyword>
<dbReference type="PANTHER" id="PTHR42880">
    <property type="entry name" value="HOMOCITRATE SYNTHASE"/>
    <property type="match status" value="1"/>
</dbReference>
<dbReference type="PROSITE" id="PS50991">
    <property type="entry name" value="PYR_CT"/>
    <property type="match status" value="1"/>
</dbReference>
<dbReference type="InterPro" id="IPR002034">
    <property type="entry name" value="AIPM/Hcit_synth_CS"/>
</dbReference>
<dbReference type="InterPro" id="IPR054691">
    <property type="entry name" value="LeuA/HCS_post-cat"/>
</dbReference>
<dbReference type="Proteomes" id="UP000195137">
    <property type="component" value="Unassembled WGS sequence"/>
</dbReference>
<accession>A0A1Y3GAZ4</accession>
<dbReference type="PANTHER" id="PTHR42880:SF1">
    <property type="entry name" value="ISOPROPYLMALATE_HOMOCITRATE_CITRAMALATE SYNTHASE FAMILY PROTEIN"/>
    <property type="match status" value="1"/>
</dbReference>
<name>A0A1Y3GAZ4_9EURY</name>
<dbReference type="AlphaFoldDB" id="A0A1Y3GAZ4"/>
<sequence>MITSYEDLPNIELPVDQEIKISDGTLREGAQMPGVVIKSEDKLQIYKYLHQIGVEKVENFLYSDRDREVTREMLDLGYDKPEVTGWIRASKSDIELVTSMGGIEETGILTSVSDCHLFDKIGFESREEAKESYLDVVQEVVDHGITPRCHVEDVTRAEIEDFVYPFIEEIIEIDSDAVIRICDTVNYGIPFEGDLPYSIPRLVRDIKDLGVEDIELHIHDDYGLGVANVLSGFWNGANWGNMTVMGLGERAGVAELEKVLLFLTDRLGVDKYDLTVLKDLANYLEENANYHVPYNKAVVGDNVFAHESGIHTDGVIKNPFTYEPYPPEMVGARRKFMIGDSSGREVIAKKTNDILERNDIDLTVDKKDKRIKEMYNEIQQLYEENKRSSCILDKEFKEILDKHFDKEV</sequence>
<protein>
    <submittedName>
        <fullName evidence="6">Isopropylmalate/homocitrate/citramalate synthase LeuA family</fullName>
    </submittedName>
</protein>
<dbReference type="EMBL" id="MRZU01000003">
    <property type="protein sequence ID" value="OUJ18588.1"/>
    <property type="molecule type" value="Genomic_DNA"/>
</dbReference>
<dbReference type="GO" id="GO:0019752">
    <property type="term" value="P:carboxylic acid metabolic process"/>
    <property type="evidence" value="ECO:0007669"/>
    <property type="project" value="InterPro"/>
</dbReference>
<dbReference type="OrthoDB" id="6555at2157"/>
<reference evidence="6 7" key="1">
    <citation type="submission" date="2016-12" db="EMBL/GenBank/DDBJ databases">
        <title>Discovery of methanogenic haloarchaea.</title>
        <authorList>
            <person name="Sorokin D.Y."/>
            <person name="Makarova K.S."/>
            <person name="Abbas B."/>
            <person name="Ferrer M."/>
            <person name="Golyshin P.N."/>
        </authorList>
    </citation>
    <scope>NUCLEOTIDE SEQUENCE [LARGE SCALE GENOMIC DNA]</scope>
    <source>
        <strain evidence="6">AMET1</strain>
    </source>
</reference>
<dbReference type="SUPFAM" id="SSF51569">
    <property type="entry name" value="Aldolase"/>
    <property type="match status" value="1"/>
</dbReference>
<evidence type="ECO:0000256" key="1">
    <source>
        <dbReference type="ARBA" id="ARBA00006154"/>
    </source>
</evidence>
<organism evidence="6 7">
    <name type="scientific">Methanonatronarchaeum thermophilum</name>
    <dbReference type="NCBI Taxonomy" id="1927129"/>
    <lineage>
        <taxon>Archaea</taxon>
        <taxon>Methanobacteriati</taxon>
        <taxon>Methanobacteriota</taxon>
        <taxon>Methanonatronarchaeia</taxon>
        <taxon>Methanonatronarchaeales</taxon>
        <taxon>Methanonatronarchaeaceae</taxon>
        <taxon>Methanonatronarchaeum</taxon>
    </lineage>
</organism>